<dbReference type="EMBL" id="WIQZ01000008">
    <property type="protein sequence ID" value="KAF3143705.1"/>
    <property type="molecule type" value="Genomic_DNA"/>
</dbReference>
<dbReference type="AlphaFoldDB" id="A0A7C8JSG2"/>
<name>A0A7C8JSG2_ORBOL</name>
<evidence type="ECO:0000259" key="2">
    <source>
        <dbReference type="SMART" id="SM00672"/>
    </source>
</evidence>
<evidence type="ECO:0000256" key="1">
    <source>
        <dbReference type="SAM" id="Phobius"/>
    </source>
</evidence>
<protein>
    <submittedName>
        <fullName evidence="3">F-actin-capping protein subunit beta</fullName>
    </submittedName>
</protein>
<gene>
    <name evidence="3" type="primary">CAP2_5</name>
    <name evidence="3" type="ORF">TWF703_010111</name>
</gene>
<dbReference type="Proteomes" id="UP000480548">
    <property type="component" value="Unassembled WGS sequence"/>
</dbReference>
<proteinExistence type="predicted"/>
<dbReference type="SMART" id="SM00672">
    <property type="entry name" value="CAP10"/>
    <property type="match status" value="1"/>
</dbReference>
<evidence type="ECO:0000313" key="4">
    <source>
        <dbReference type="Proteomes" id="UP000480548"/>
    </source>
</evidence>
<dbReference type="Pfam" id="PF05686">
    <property type="entry name" value="Glyco_transf_90"/>
    <property type="match status" value="1"/>
</dbReference>
<dbReference type="InterPro" id="IPR006598">
    <property type="entry name" value="CAP10"/>
</dbReference>
<keyword evidence="1" id="KW-0472">Membrane</keyword>
<comment type="caution">
    <text evidence="3">The sequence shown here is derived from an EMBL/GenBank/DDBJ whole genome shotgun (WGS) entry which is preliminary data.</text>
</comment>
<keyword evidence="1" id="KW-1133">Transmembrane helix</keyword>
<feature type="transmembrane region" description="Helical" evidence="1">
    <location>
        <begin position="12"/>
        <end position="32"/>
    </location>
</feature>
<sequence length="477" mass="55376">MVPYRISKPYSLRSFLLICLIIGIFLHIRSYLFQVLSSEAAYISNTVKASHPIEKLILQNYRKHQNFLNRQSKTPEEAIKVYKKRYQRDPPPGFSKWVRYALAHNSTVIDDYDMIEERIAPFRSISSFDLTRRMKAWQESADAFETVKIRDGKFVDCGEQFKNSIEDIVDQLPDMDILLNWLDEPRIVGYDHLRDSNKVIMEDYASKDAWEILSGKCHFSSQKKAKRDTTTKVKYVENPKEALDICAHPEAWNQHGFFNSPSNFRATRNVIPFFSTTSMSTMADLLTPGLDYVDWHYIGDAKTVDNTNYTAKKSQMYWKGWSTGSWFKETSWKRNHRIRFVEKFRDSSMFNIGFSKYVQCDGYCEKLEELVGLVPIDPPTTGFEYKFAMDLDGNGYSGRLVPWVHYVPVSLGMEELESALDYFAHDAKGLGYGEQIAMGGKEWAKKSLRPIDMTIYTYRLLLEYAALFEGGAERRMD</sequence>
<keyword evidence="1" id="KW-0812">Transmembrane</keyword>
<feature type="domain" description="Glycosyl transferase CAP10" evidence="2">
    <location>
        <begin position="232"/>
        <end position="469"/>
    </location>
</feature>
<reference evidence="3 4" key="1">
    <citation type="submission" date="2019-06" db="EMBL/GenBank/DDBJ databases">
        <authorList>
            <person name="Palmer J.M."/>
        </authorList>
    </citation>
    <scope>NUCLEOTIDE SEQUENCE [LARGE SCALE GENOMIC DNA]</scope>
    <source>
        <strain evidence="3 4">TWF703</strain>
    </source>
</reference>
<organism evidence="3 4">
    <name type="scientific">Orbilia oligospora</name>
    <name type="common">Nematode-trapping fungus</name>
    <name type="synonym">Arthrobotrys oligospora</name>
    <dbReference type="NCBI Taxonomy" id="2813651"/>
    <lineage>
        <taxon>Eukaryota</taxon>
        <taxon>Fungi</taxon>
        <taxon>Dikarya</taxon>
        <taxon>Ascomycota</taxon>
        <taxon>Pezizomycotina</taxon>
        <taxon>Orbiliomycetes</taxon>
        <taxon>Orbiliales</taxon>
        <taxon>Orbiliaceae</taxon>
        <taxon>Orbilia</taxon>
    </lineage>
</organism>
<dbReference type="PANTHER" id="PTHR12203:SF61">
    <property type="entry name" value="CAPSULE PROTEIN"/>
    <property type="match status" value="1"/>
</dbReference>
<dbReference type="InterPro" id="IPR051091">
    <property type="entry name" value="O-Glucosyltr/Glycosyltrsf_90"/>
</dbReference>
<dbReference type="PANTHER" id="PTHR12203">
    <property type="entry name" value="KDEL LYS-ASP-GLU-LEU CONTAINING - RELATED"/>
    <property type="match status" value="1"/>
</dbReference>
<accession>A0A7C8JSG2</accession>
<evidence type="ECO:0000313" key="3">
    <source>
        <dbReference type="EMBL" id="KAF3143705.1"/>
    </source>
</evidence>